<protein>
    <submittedName>
        <fullName evidence="3">Pecanex-like protein</fullName>
    </submittedName>
</protein>
<dbReference type="OrthoDB" id="545063at2759"/>
<dbReference type="EMBL" id="UYWX01020801">
    <property type="protein sequence ID" value="VDM34189.1"/>
    <property type="molecule type" value="Genomic_DNA"/>
</dbReference>
<sequence>MSSLRCIDGIWKMLDEMALSDPSGYRKFWDLINAPKSSADPIPLYCGNIYMVDTEETVSVAMHPSVFKQYNFSRDRPNSMESLLDADQLIALIILYLQSEKHIQTVEGDRLTSNNLPKFSTEWSSRSHGSDDLMLESLNYKKFSFLNFGNHSPTRSKDGGPAHPPTISSHIKNHNNLIEEIKPQPHWKLMQTRAIPNAYEYSIQLPPGTKLKDCELDISPVSCRYNTNFFRLTSP</sequence>
<accession>A0A0R3X795</accession>
<evidence type="ECO:0000313" key="1">
    <source>
        <dbReference type="EMBL" id="VDM34189.1"/>
    </source>
</evidence>
<name>A0A0R3X795_HYDTA</name>
<evidence type="ECO:0000313" key="3">
    <source>
        <dbReference type="WBParaSite" id="TTAC_0000941801-mRNA-1"/>
    </source>
</evidence>
<gene>
    <name evidence="1" type="ORF">TTAC_LOCUS9403</name>
</gene>
<reference evidence="3" key="1">
    <citation type="submission" date="2017-02" db="UniProtKB">
        <authorList>
            <consortium name="WormBaseParasite"/>
        </authorList>
    </citation>
    <scope>IDENTIFICATION</scope>
</reference>
<organism evidence="3">
    <name type="scientific">Hydatigena taeniaeformis</name>
    <name type="common">Feline tapeworm</name>
    <name type="synonym">Taenia taeniaeformis</name>
    <dbReference type="NCBI Taxonomy" id="6205"/>
    <lineage>
        <taxon>Eukaryota</taxon>
        <taxon>Metazoa</taxon>
        <taxon>Spiralia</taxon>
        <taxon>Lophotrochozoa</taxon>
        <taxon>Platyhelminthes</taxon>
        <taxon>Cestoda</taxon>
        <taxon>Eucestoda</taxon>
        <taxon>Cyclophyllidea</taxon>
        <taxon>Taeniidae</taxon>
        <taxon>Hydatigera</taxon>
    </lineage>
</organism>
<keyword evidence="2" id="KW-1185">Reference proteome</keyword>
<dbReference type="WBParaSite" id="TTAC_0000941801-mRNA-1">
    <property type="protein sequence ID" value="TTAC_0000941801-mRNA-1"/>
    <property type="gene ID" value="TTAC_0000941801"/>
</dbReference>
<evidence type="ECO:0000313" key="2">
    <source>
        <dbReference type="Proteomes" id="UP000274429"/>
    </source>
</evidence>
<reference evidence="1 2" key="2">
    <citation type="submission" date="2018-11" db="EMBL/GenBank/DDBJ databases">
        <authorList>
            <consortium name="Pathogen Informatics"/>
        </authorList>
    </citation>
    <scope>NUCLEOTIDE SEQUENCE [LARGE SCALE GENOMIC DNA]</scope>
</reference>
<dbReference type="Proteomes" id="UP000274429">
    <property type="component" value="Unassembled WGS sequence"/>
</dbReference>
<dbReference type="STRING" id="6205.A0A0R3X795"/>
<proteinExistence type="predicted"/>
<dbReference type="AlphaFoldDB" id="A0A0R3X795"/>